<dbReference type="Pfam" id="PF01618">
    <property type="entry name" value="MotA_ExbB"/>
    <property type="match status" value="1"/>
</dbReference>
<evidence type="ECO:0000313" key="16">
    <source>
        <dbReference type="Proteomes" id="UP000190962"/>
    </source>
</evidence>
<dbReference type="GO" id="GO:0043213">
    <property type="term" value="P:bacteriocin transport"/>
    <property type="evidence" value="ECO:0007669"/>
    <property type="project" value="InterPro"/>
</dbReference>
<dbReference type="PANTHER" id="PTHR30625">
    <property type="entry name" value="PROTEIN TOLQ"/>
    <property type="match status" value="1"/>
</dbReference>
<dbReference type="InterPro" id="IPR002898">
    <property type="entry name" value="MotA_ExbB_proton_chnl"/>
</dbReference>
<dbReference type="PANTHER" id="PTHR30625:SF3">
    <property type="entry name" value="TOL-PAL SYSTEM PROTEIN TOLQ"/>
    <property type="match status" value="1"/>
</dbReference>
<evidence type="ECO:0000256" key="5">
    <source>
        <dbReference type="ARBA" id="ARBA00022618"/>
    </source>
</evidence>
<dbReference type="Proteomes" id="UP000030856">
    <property type="component" value="Unassembled WGS sequence"/>
</dbReference>
<dbReference type="RefSeq" id="WP_043118496.1">
    <property type="nucleotide sequence ID" value="NZ_JRAA01000003.1"/>
</dbReference>
<dbReference type="EMBL" id="JRAA01000003">
    <property type="protein sequence ID" value="KHF24364.1"/>
    <property type="molecule type" value="Genomic_DNA"/>
</dbReference>
<comment type="similarity">
    <text evidence="2 10">Belongs to the ExbB/TolQ family.</text>
</comment>
<dbReference type="HAMAP" id="MF_02202">
    <property type="entry name" value="TolQ"/>
    <property type="match status" value="1"/>
</dbReference>
<dbReference type="OrthoDB" id="9805133at2"/>
<dbReference type="PATRIC" id="fig|2340.3.peg.2436"/>
<keyword evidence="5 10" id="KW-0132">Cell division</keyword>
<keyword evidence="8 10" id="KW-0472">Membrane</keyword>
<accession>A0A0B0H962</accession>
<evidence type="ECO:0000256" key="3">
    <source>
        <dbReference type="ARBA" id="ARBA00022475"/>
    </source>
</evidence>
<keyword evidence="15" id="KW-1185">Reference proteome</keyword>
<keyword evidence="3 10" id="KW-1003">Cell membrane</keyword>
<comment type="function">
    <text evidence="10">Part of the Tol-Pal system, which plays a role in outer membrane invagination during cell division and is important for maintaining outer membrane integrity.</text>
</comment>
<evidence type="ECO:0000256" key="7">
    <source>
        <dbReference type="ARBA" id="ARBA00022989"/>
    </source>
</evidence>
<evidence type="ECO:0000256" key="2">
    <source>
        <dbReference type="ARBA" id="ARBA00010442"/>
    </source>
</evidence>
<dbReference type="NCBIfam" id="TIGR02796">
    <property type="entry name" value="tolQ"/>
    <property type="match status" value="1"/>
</dbReference>
<evidence type="ECO:0000256" key="10">
    <source>
        <dbReference type="HAMAP-Rule" id="MF_02202"/>
    </source>
</evidence>
<organism evidence="13 15">
    <name type="scientific">Solemya velum gill symbiont</name>
    <dbReference type="NCBI Taxonomy" id="2340"/>
    <lineage>
        <taxon>Bacteria</taxon>
        <taxon>Pseudomonadati</taxon>
        <taxon>Pseudomonadota</taxon>
        <taxon>Gammaproteobacteria</taxon>
        <taxon>sulfur-oxidizing symbionts</taxon>
    </lineage>
</organism>
<feature type="coiled-coil region" evidence="11">
    <location>
        <begin position="190"/>
        <end position="217"/>
    </location>
</feature>
<feature type="transmembrane region" description="Helical" evidence="10">
    <location>
        <begin position="168"/>
        <end position="190"/>
    </location>
</feature>
<evidence type="ECO:0000256" key="9">
    <source>
        <dbReference type="ARBA" id="ARBA00023306"/>
    </source>
</evidence>
<dbReference type="AlphaFoldDB" id="A0A0B0H962"/>
<keyword evidence="9 10" id="KW-0131">Cell cycle</keyword>
<feature type="domain" description="MotA/TolQ/ExbB proton channel" evidence="12">
    <location>
        <begin position="81"/>
        <end position="204"/>
    </location>
</feature>
<feature type="transmembrane region" description="Helical" evidence="10">
    <location>
        <begin position="20"/>
        <end position="37"/>
    </location>
</feature>
<evidence type="ECO:0000256" key="6">
    <source>
        <dbReference type="ARBA" id="ARBA00022692"/>
    </source>
</evidence>
<gene>
    <name evidence="10 13" type="primary">tolQ</name>
    <name evidence="14" type="ORF">BOV88_05655</name>
    <name evidence="13" type="ORF">JV46_27660</name>
</gene>
<evidence type="ECO:0000313" key="15">
    <source>
        <dbReference type="Proteomes" id="UP000030856"/>
    </source>
</evidence>
<dbReference type="GO" id="GO:0051301">
    <property type="term" value="P:cell division"/>
    <property type="evidence" value="ECO:0007669"/>
    <property type="project" value="UniProtKB-UniRule"/>
</dbReference>
<evidence type="ECO:0000259" key="12">
    <source>
        <dbReference type="Pfam" id="PF01618"/>
    </source>
</evidence>
<dbReference type="GO" id="GO:0005886">
    <property type="term" value="C:plasma membrane"/>
    <property type="evidence" value="ECO:0007669"/>
    <property type="project" value="UniProtKB-SubCell"/>
</dbReference>
<reference evidence="14 16" key="2">
    <citation type="submission" date="2016-11" db="EMBL/GenBank/DDBJ databases">
        <title>Mixed transmission modes and dynamic genome evolution in an obligate animal-bacterial symbiosis.</title>
        <authorList>
            <person name="Russell S.L."/>
            <person name="Corbett-Detig R.B."/>
            <person name="Cavanaugh C.M."/>
        </authorList>
    </citation>
    <scope>NUCLEOTIDE SEQUENCE [LARGE SCALE GENOMIC DNA]</scope>
    <source>
        <strain evidence="14">MA-KB16</strain>
    </source>
</reference>
<comment type="subcellular location">
    <subcellularLocation>
        <location evidence="10">Cell inner membrane</location>
        <topology evidence="10">Multi-pass membrane protein</topology>
    </subcellularLocation>
    <subcellularLocation>
        <location evidence="1">Cell membrane</location>
        <topology evidence="1">Multi-pass membrane protein</topology>
    </subcellularLocation>
</comment>
<dbReference type="InterPro" id="IPR014163">
    <property type="entry name" value="Tol-Pal_TolQ"/>
</dbReference>
<evidence type="ECO:0000256" key="4">
    <source>
        <dbReference type="ARBA" id="ARBA00022519"/>
    </source>
</evidence>
<keyword evidence="11" id="KW-0175">Coiled coil</keyword>
<dbReference type="InterPro" id="IPR050790">
    <property type="entry name" value="ExbB/TolQ_transport"/>
</dbReference>
<evidence type="ECO:0000256" key="11">
    <source>
        <dbReference type="SAM" id="Coils"/>
    </source>
</evidence>
<evidence type="ECO:0000313" key="13">
    <source>
        <dbReference type="EMBL" id="KHF24364.1"/>
    </source>
</evidence>
<keyword evidence="4 10" id="KW-0997">Cell inner membrane</keyword>
<evidence type="ECO:0000313" key="14">
    <source>
        <dbReference type="EMBL" id="OOY35207.1"/>
    </source>
</evidence>
<proteinExistence type="inferred from homology"/>
<keyword evidence="6 10" id="KW-0812">Transmembrane</keyword>
<name>A0A0B0H962_SOVGS</name>
<dbReference type="GO" id="GO:0017038">
    <property type="term" value="P:protein import"/>
    <property type="evidence" value="ECO:0007669"/>
    <property type="project" value="TreeGrafter"/>
</dbReference>
<comment type="caution">
    <text evidence="13">The sequence shown here is derived from an EMBL/GenBank/DDBJ whole genome shotgun (WGS) entry which is preliminary data.</text>
</comment>
<dbReference type="EMBL" id="MPNX01000006">
    <property type="protein sequence ID" value="OOY35207.1"/>
    <property type="molecule type" value="Genomic_DNA"/>
</dbReference>
<protein>
    <recommendedName>
        <fullName evidence="10">Tol-Pal system protein TolQ</fullName>
    </recommendedName>
</protein>
<sequence>MAGELDFLELVLHSGPVVKAVLLLLLLASVFSWGAIIDRSRAFSKARKTAKTFRKKFWEGEDLGSFFKRAKPKKYGGMCSIFTAGFKEFTTTREHGGDHITIINNSRRAMRVAQNRELTRLENQLTLLATVGSTSPYVGLFGTVWGILNSFQALGSVQQATLNMVAPGIAEALVATALGLFAAIPAVIAYNKYTAEIERLEGEYDDFIEEFTNVLQRQLIR</sequence>
<feature type="transmembrane region" description="Helical" evidence="10">
    <location>
        <begin position="125"/>
        <end position="148"/>
    </location>
</feature>
<keyword evidence="7 10" id="KW-1133">Transmembrane helix</keyword>
<evidence type="ECO:0000256" key="1">
    <source>
        <dbReference type="ARBA" id="ARBA00004651"/>
    </source>
</evidence>
<dbReference type="Proteomes" id="UP000190962">
    <property type="component" value="Unassembled WGS sequence"/>
</dbReference>
<evidence type="ECO:0000256" key="8">
    <source>
        <dbReference type="ARBA" id="ARBA00023136"/>
    </source>
</evidence>
<dbReference type="STRING" id="2340.JV46_27660"/>
<comment type="subunit">
    <text evidence="10">The Tol-Pal system is composed of five core proteins: the inner membrane proteins TolA, TolQ and TolR, the periplasmic protein TolB and the outer membrane protein Pal. They form a network linking the inner and outer membranes and the peptidoglycan layer.</text>
</comment>
<reference evidence="13 15" key="1">
    <citation type="journal article" date="2014" name="BMC Genomics">
        <title>The genome of the intracellular bacterium of the coastal bivalve, Solemya velum: a blueprint for thriving in and out of symbiosis.</title>
        <authorList>
            <person name="Dmytrenko O."/>
            <person name="Russell S.L."/>
            <person name="Loo W.T."/>
            <person name="Fontanez K.M."/>
            <person name="Liao L."/>
            <person name="Roeselers G."/>
            <person name="Sharma R."/>
            <person name="Stewart F.J."/>
            <person name="Newton I.L."/>
            <person name="Woyke T."/>
            <person name="Wu D."/>
            <person name="Lang J.M."/>
            <person name="Eisen J.A."/>
            <person name="Cavanaugh C.M."/>
        </authorList>
    </citation>
    <scope>NUCLEOTIDE SEQUENCE [LARGE SCALE GENOMIC DNA]</scope>
    <source>
        <strain evidence="13 15">WH</strain>
    </source>
</reference>
<dbReference type="eggNOG" id="COG0811">
    <property type="taxonomic scope" value="Bacteria"/>
</dbReference>